<sequence length="61" mass="7182">MKKKIKISTFIYFIWILIGISIIISPSVFKNNFNIEFGKKIITCYVISSTMIPIIYHRIKN</sequence>
<protein>
    <recommendedName>
        <fullName evidence="4">CPBP family intramembrane metalloprotease</fullName>
    </recommendedName>
</protein>
<evidence type="ECO:0000313" key="2">
    <source>
        <dbReference type="EMBL" id="MBC5653478.1"/>
    </source>
</evidence>
<keyword evidence="1" id="KW-0472">Membrane</keyword>
<comment type="caution">
    <text evidence="2">The sequence shown here is derived from an EMBL/GenBank/DDBJ whole genome shotgun (WGS) entry which is preliminary data.</text>
</comment>
<dbReference type="EMBL" id="JACOOV010000003">
    <property type="protein sequence ID" value="MBC5653478.1"/>
    <property type="molecule type" value="Genomic_DNA"/>
</dbReference>
<dbReference type="RefSeq" id="WP_022212778.1">
    <property type="nucleotide sequence ID" value="NZ_JACOOV010000003.1"/>
</dbReference>
<organism evidence="2 3">
    <name type="scientific">Blautia lenta</name>
    <dbReference type="NCBI Taxonomy" id="2763029"/>
    <lineage>
        <taxon>Bacteria</taxon>
        <taxon>Bacillati</taxon>
        <taxon>Bacillota</taxon>
        <taxon>Clostridia</taxon>
        <taxon>Lachnospirales</taxon>
        <taxon>Lachnospiraceae</taxon>
        <taxon>Blautia</taxon>
    </lineage>
</organism>
<keyword evidence="1" id="KW-0812">Transmembrane</keyword>
<name>A0ABR7ELT4_9FIRM</name>
<keyword evidence="1" id="KW-1133">Transmembrane helix</keyword>
<evidence type="ECO:0008006" key="4">
    <source>
        <dbReference type="Google" id="ProtNLM"/>
    </source>
</evidence>
<dbReference type="Proteomes" id="UP000621237">
    <property type="component" value="Unassembled WGS sequence"/>
</dbReference>
<feature type="transmembrane region" description="Helical" evidence="1">
    <location>
        <begin position="7"/>
        <end position="25"/>
    </location>
</feature>
<reference evidence="2 3" key="1">
    <citation type="submission" date="2020-08" db="EMBL/GenBank/DDBJ databases">
        <title>Genome public.</title>
        <authorList>
            <person name="Liu C."/>
            <person name="Sun Q."/>
        </authorList>
    </citation>
    <scope>NUCLEOTIDE SEQUENCE [LARGE SCALE GENOMIC DNA]</scope>
    <source>
        <strain evidence="2 3">M16</strain>
    </source>
</reference>
<keyword evidence="3" id="KW-1185">Reference proteome</keyword>
<gene>
    <name evidence="2" type="ORF">H8R98_02860</name>
</gene>
<accession>A0ABR7ELT4</accession>
<evidence type="ECO:0000256" key="1">
    <source>
        <dbReference type="SAM" id="Phobius"/>
    </source>
</evidence>
<proteinExistence type="predicted"/>
<evidence type="ECO:0000313" key="3">
    <source>
        <dbReference type="Proteomes" id="UP000621237"/>
    </source>
</evidence>